<dbReference type="InterPro" id="IPR009072">
    <property type="entry name" value="Histone-fold"/>
</dbReference>
<keyword evidence="2" id="KW-0805">Transcription regulation</keyword>
<reference evidence="6 7" key="2">
    <citation type="submission" date="2024-10" db="EMBL/GenBank/DDBJ databases">
        <authorList>
            <person name="Ryan C."/>
        </authorList>
    </citation>
    <scope>NUCLEOTIDE SEQUENCE [LARGE SCALE GENOMIC DNA]</scope>
</reference>
<keyword evidence="4" id="KW-0539">Nucleus</keyword>
<protein>
    <recommendedName>
        <fullName evidence="5">Bromodomain associated domain-containing protein</fullName>
    </recommendedName>
</protein>
<evidence type="ECO:0000256" key="1">
    <source>
        <dbReference type="ARBA" id="ARBA00004123"/>
    </source>
</evidence>
<dbReference type="PANTHER" id="PTHR46338">
    <property type="entry name" value="TRANSCRIPTION INITIATION FACTOR TFIID SUBUNIT 8"/>
    <property type="match status" value="1"/>
</dbReference>
<evidence type="ECO:0000313" key="7">
    <source>
        <dbReference type="Proteomes" id="UP001497457"/>
    </source>
</evidence>
<evidence type="ECO:0000313" key="6">
    <source>
        <dbReference type="EMBL" id="CAL5055358.1"/>
    </source>
</evidence>
<dbReference type="AlphaFoldDB" id="A0ABC9ED63"/>
<sequence>MGTLAKRPRDAAEASRIPRRFEAAVSAVSTAQILRASGYSAAEAAALRALSDVAGRYIESLGRAAAALAEAHGRTEPNVADAVLALEEHAPGGFPGASDPTRPVLCSGALAELARFVAAVAEVPFAKPLPRRDPGSGDGKRWESFAAAEREPPLRHVPRWLPRFPNGWEERLRGRVEAAAKDEATLMANGDAVEVATLMANGDAVEVATLMANGGAVENGRRAVPENREKVSFRFGEMRRRRRHVVPLPPEKCGERFVKEQEKIM</sequence>
<dbReference type="GO" id="GO:0005634">
    <property type="term" value="C:nucleus"/>
    <property type="evidence" value="ECO:0007669"/>
    <property type="project" value="UniProtKB-SubCell"/>
</dbReference>
<accession>A0ABC9ED63</accession>
<keyword evidence="7" id="KW-1185">Reference proteome</keyword>
<dbReference type="InterPro" id="IPR006565">
    <property type="entry name" value="BTP"/>
</dbReference>
<organism evidence="6 7">
    <name type="scientific">Urochloa decumbens</name>
    <dbReference type="NCBI Taxonomy" id="240449"/>
    <lineage>
        <taxon>Eukaryota</taxon>
        <taxon>Viridiplantae</taxon>
        <taxon>Streptophyta</taxon>
        <taxon>Embryophyta</taxon>
        <taxon>Tracheophyta</taxon>
        <taxon>Spermatophyta</taxon>
        <taxon>Magnoliopsida</taxon>
        <taxon>Liliopsida</taxon>
        <taxon>Poales</taxon>
        <taxon>Poaceae</taxon>
        <taxon>PACMAD clade</taxon>
        <taxon>Panicoideae</taxon>
        <taxon>Panicodae</taxon>
        <taxon>Paniceae</taxon>
        <taxon>Melinidinae</taxon>
        <taxon>Urochloa</taxon>
    </lineage>
</organism>
<evidence type="ECO:0000256" key="3">
    <source>
        <dbReference type="ARBA" id="ARBA00023163"/>
    </source>
</evidence>
<name>A0ABC9ED63_9POAL</name>
<dbReference type="PANTHER" id="PTHR46338:SF21">
    <property type="entry name" value="OS02G0699900 PROTEIN"/>
    <property type="match status" value="1"/>
</dbReference>
<gene>
    <name evidence="6" type="ORF">URODEC1_LOCUS94374</name>
</gene>
<dbReference type="Gene3D" id="1.10.20.10">
    <property type="entry name" value="Histone, subunit A"/>
    <property type="match status" value="1"/>
</dbReference>
<comment type="subcellular location">
    <subcellularLocation>
        <location evidence="1">Nucleus</location>
    </subcellularLocation>
</comment>
<reference evidence="7" key="1">
    <citation type="submission" date="2024-06" db="EMBL/GenBank/DDBJ databases">
        <authorList>
            <person name="Ryan C."/>
        </authorList>
    </citation>
    <scope>NUCLEOTIDE SEQUENCE [LARGE SCALE GENOMIC DNA]</scope>
</reference>
<evidence type="ECO:0000259" key="5">
    <source>
        <dbReference type="SMART" id="SM00576"/>
    </source>
</evidence>
<keyword evidence="3" id="KW-0804">Transcription</keyword>
<evidence type="ECO:0000256" key="4">
    <source>
        <dbReference type="ARBA" id="ARBA00023242"/>
    </source>
</evidence>
<dbReference type="InterPro" id="IPR037818">
    <property type="entry name" value="TAF8"/>
</dbReference>
<dbReference type="EMBL" id="OZ075114">
    <property type="protein sequence ID" value="CAL5055358.1"/>
    <property type="molecule type" value="Genomic_DNA"/>
</dbReference>
<dbReference type="Proteomes" id="UP001497457">
    <property type="component" value="Chromosome 4rd"/>
</dbReference>
<dbReference type="SMART" id="SM00576">
    <property type="entry name" value="BTP"/>
    <property type="match status" value="1"/>
</dbReference>
<feature type="domain" description="Bromodomain associated" evidence="5">
    <location>
        <begin position="19"/>
        <end position="96"/>
    </location>
</feature>
<proteinExistence type="predicted"/>
<dbReference type="Pfam" id="PF07524">
    <property type="entry name" value="Bromo_TP"/>
    <property type="match status" value="1"/>
</dbReference>
<evidence type="ECO:0000256" key="2">
    <source>
        <dbReference type="ARBA" id="ARBA00023015"/>
    </source>
</evidence>